<evidence type="ECO:0000313" key="2">
    <source>
        <dbReference type="Proteomes" id="UP000828390"/>
    </source>
</evidence>
<gene>
    <name evidence="1" type="ORF">DPMN_082723</name>
</gene>
<dbReference type="Proteomes" id="UP000828390">
    <property type="component" value="Unassembled WGS sequence"/>
</dbReference>
<accession>A0A9D3Y9S1</accession>
<keyword evidence="2" id="KW-1185">Reference proteome</keyword>
<sequence length="81" mass="8886">MTGSIPDMKELFYFLTIYAEVTDVHLSCSIDNHHVTSACYTVTPQGGTTARDTCARAEVHGEHTVFCPHVNFPVKETGVSL</sequence>
<reference evidence="1" key="2">
    <citation type="submission" date="2020-11" db="EMBL/GenBank/DDBJ databases">
        <authorList>
            <person name="McCartney M.A."/>
            <person name="Auch B."/>
            <person name="Kono T."/>
            <person name="Mallez S."/>
            <person name="Becker A."/>
            <person name="Gohl D.M."/>
            <person name="Silverstein K.A.T."/>
            <person name="Koren S."/>
            <person name="Bechman K.B."/>
            <person name="Herman A."/>
            <person name="Abrahante J.E."/>
            <person name="Garbe J."/>
        </authorList>
    </citation>
    <scope>NUCLEOTIDE SEQUENCE</scope>
    <source>
        <strain evidence="1">Duluth1</strain>
        <tissue evidence="1">Whole animal</tissue>
    </source>
</reference>
<reference evidence="1" key="1">
    <citation type="journal article" date="2019" name="bioRxiv">
        <title>The Genome of the Zebra Mussel, Dreissena polymorpha: A Resource for Invasive Species Research.</title>
        <authorList>
            <person name="McCartney M.A."/>
            <person name="Auch B."/>
            <person name="Kono T."/>
            <person name="Mallez S."/>
            <person name="Zhang Y."/>
            <person name="Obille A."/>
            <person name="Becker A."/>
            <person name="Abrahante J.E."/>
            <person name="Garbe J."/>
            <person name="Badalamenti J.P."/>
            <person name="Herman A."/>
            <person name="Mangelson H."/>
            <person name="Liachko I."/>
            <person name="Sullivan S."/>
            <person name="Sone E.D."/>
            <person name="Koren S."/>
            <person name="Silverstein K.A.T."/>
            <person name="Beckman K.B."/>
            <person name="Gohl D.M."/>
        </authorList>
    </citation>
    <scope>NUCLEOTIDE SEQUENCE</scope>
    <source>
        <strain evidence="1">Duluth1</strain>
        <tissue evidence="1">Whole animal</tissue>
    </source>
</reference>
<name>A0A9D3Y9S1_DREPO</name>
<dbReference type="EMBL" id="JAIWYP010000016">
    <property type="protein sequence ID" value="KAH3695266.1"/>
    <property type="molecule type" value="Genomic_DNA"/>
</dbReference>
<dbReference type="AlphaFoldDB" id="A0A9D3Y9S1"/>
<comment type="caution">
    <text evidence="1">The sequence shown here is derived from an EMBL/GenBank/DDBJ whole genome shotgun (WGS) entry which is preliminary data.</text>
</comment>
<proteinExistence type="predicted"/>
<organism evidence="1 2">
    <name type="scientific">Dreissena polymorpha</name>
    <name type="common">Zebra mussel</name>
    <name type="synonym">Mytilus polymorpha</name>
    <dbReference type="NCBI Taxonomy" id="45954"/>
    <lineage>
        <taxon>Eukaryota</taxon>
        <taxon>Metazoa</taxon>
        <taxon>Spiralia</taxon>
        <taxon>Lophotrochozoa</taxon>
        <taxon>Mollusca</taxon>
        <taxon>Bivalvia</taxon>
        <taxon>Autobranchia</taxon>
        <taxon>Heteroconchia</taxon>
        <taxon>Euheterodonta</taxon>
        <taxon>Imparidentia</taxon>
        <taxon>Neoheterodontei</taxon>
        <taxon>Myida</taxon>
        <taxon>Dreissenoidea</taxon>
        <taxon>Dreissenidae</taxon>
        <taxon>Dreissena</taxon>
    </lineage>
</organism>
<evidence type="ECO:0000313" key="1">
    <source>
        <dbReference type="EMBL" id="KAH3695266.1"/>
    </source>
</evidence>
<protein>
    <submittedName>
        <fullName evidence="1">Uncharacterized protein</fullName>
    </submittedName>
</protein>